<sequence length="270" mass="31559">MEKYVVFDFETTGLNAQKNEIIQIGAVKFDENDVEIARFNQLIQPKAHFIPKKITEITQIAWEDVASEPRLADVLPDFLNFLHGNLLIAHNAPFDMGFLYQAIIELDIRNAEHFEVYDTLAESKRLLKMKSYKLERFKDVLGIELRSHDALNDCLITAKLYQYLQEIDHPKPVVENVQGSLFSDFDDNTITVEIRRKIGLPITKDLVYYHKDNNKNWERFDVTGLQVQQEYSVGYSLTLTLYNNEKVRIHSDFFAQMQKVNFVTEMMKEL</sequence>
<organism evidence="5 6">
    <name type="scientific">Lactococcus nasutitermitis</name>
    <dbReference type="NCBI Taxonomy" id="1652957"/>
    <lineage>
        <taxon>Bacteria</taxon>
        <taxon>Bacillati</taxon>
        <taxon>Bacillota</taxon>
        <taxon>Bacilli</taxon>
        <taxon>Lactobacillales</taxon>
        <taxon>Streptococcaceae</taxon>
        <taxon>Lactococcus</taxon>
    </lineage>
</organism>
<keyword evidence="2" id="KW-0378">Hydrolase</keyword>
<proteinExistence type="predicted"/>
<dbReference type="EMBL" id="JBHSGD010000005">
    <property type="protein sequence ID" value="MFC4652476.1"/>
    <property type="molecule type" value="Genomic_DNA"/>
</dbReference>
<evidence type="ECO:0000256" key="3">
    <source>
        <dbReference type="ARBA" id="ARBA00022839"/>
    </source>
</evidence>
<evidence type="ECO:0000256" key="1">
    <source>
        <dbReference type="ARBA" id="ARBA00022722"/>
    </source>
</evidence>
<dbReference type="InterPro" id="IPR006054">
    <property type="entry name" value="DnaQ"/>
</dbReference>
<keyword evidence="1" id="KW-0540">Nuclease</keyword>
<evidence type="ECO:0000313" key="6">
    <source>
        <dbReference type="Proteomes" id="UP001595987"/>
    </source>
</evidence>
<dbReference type="InterPro" id="IPR013520">
    <property type="entry name" value="Ribonucl_H"/>
</dbReference>
<feature type="domain" description="Exonuclease" evidence="4">
    <location>
        <begin position="3"/>
        <end position="170"/>
    </location>
</feature>
<dbReference type="SUPFAM" id="SSF53098">
    <property type="entry name" value="Ribonuclease H-like"/>
    <property type="match status" value="1"/>
</dbReference>
<keyword evidence="6" id="KW-1185">Reference proteome</keyword>
<gene>
    <name evidence="5" type="ORF">ACFO26_06095</name>
</gene>
<dbReference type="NCBIfam" id="TIGR00573">
    <property type="entry name" value="dnaq"/>
    <property type="match status" value="1"/>
</dbReference>
<dbReference type="CDD" id="cd06127">
    <property type="entry name" value="DEDDh"/>
    <property type="match status" value="1"/>
</dbReference>
<dbReference type="PANTHER" id="PTHR30231:SF4">
    <property type="entry name" value="PROTEIN NEN2"/>
    <property type="match status" value="1"/>
</dbReference>
<dbReference type="Proteomes" id="UP001595987">
    <property type="component" value="Unassembled WGS sequence"/>
</dbReference>
<dbReference type="SMART" id="SM00479">
    <property type="entry name" value="EXOIII"/>
    <property type="match status" value="1"/>
</dbReference>
<accession>A0ABV9JDH6</accession>
<evidence type="ECO:0000313" key="5">
    <source>
        <dbReference type="EMBL" id="MFC4652476.1"/>
    </source>
</evidence>
<evidence type="ECO:0000259" key="4">
    <source>
        <dbReference type="SMART" id="SM00479"/>
    </source>
</evidence>
<dbReference type="InterPro" id="IPR036397">
    <property type="entry name" value="RNaseH_sf"/>
</dbReference>
<dbReference type="RefSeq" id="WP_213534766.1">
    <property type="nucleotide sequence ID" value="NZ_BOVQ01000004.1"/>
</dbReference>
<evidence type="ECO:0000256" key="2">
    <source>
        <dbReference type="ARBA" id="ARBA00022801"/>
    </source>
</evidence>
<keyword evidence="3" id="KW-0269">Exonuclease</keyword>
<reference evidence="6" key="1">
    <citation type="journal article" date="2019" name="Int. J. Syst. Evol. Microbiol.">
        <title>The Global Catalogue of Microorganisms (GCM) 10K type strain sequencing project: providing services to taxonomists for standard genome sequencing and annotation.</title>
        <authorList>
            <consortium name="The Broad Institute Genomics Platform"/>
            <consortium name="The Broad Institute Genome Sequencing Center for Infectious Disease"/>
            <person name="Wu L."/>
            <person name="Ma J."/>
        </authorList>
    </citation>
    <scope>NUCLEOTIDE SEQUENCE [LARGE SCALE GENOMIC DNA]</scope>
    <source>
        <strain evidence="6">CCUG 63287</strain>
    </source>
</reference>
<name>A0ABV9JDH6_9LACT</name>
<dbReference type="InterPro" id="IPR012337">
    <property type="entry name" value="RNaseH-like_sf"/>
</dbReference>
<dbReference type="Pfam" id="PF00929">
    <property type="entry name" value="RNase_T"/>
    <property type="match status" value="1"/>
</dbReference>
<dbReference type="Gene3D" id="3.30.420.10">
    <property type="entry name" value="Ribonuclease H-like superfamily/Ribonuclease H"/>
    <property type="match status" value="1"/>
</dbReference>
<dbReference type="PANTHER" id="PTHR30231">
    <property type="entry name" value="DNA POLYMERASE III SUBUNIT EPSILON"/>
    <property type="match status" value="1"/>
</dbReference>
<comment type="caution">
    <text evidence="5">The sequence shown here is derived from an EMBL/GenBank/DDBJ whole genome shotgun (WGS) entry which is preliminary data.</text>
</comment>
<protein>
    <submittedName>
        <fullName evidence="5">PolC-type DNA polymerase III</fullName>
    </submittedName>
</protein>